<keyword evidence="4" id="KW-0732">Signal</keyword>
<name>A0ABQ7SIR0_PHRPL</name>
<evidence type="ECO:0000256" key="4">
    <source>
        <dbReference type="SAM" id="SignalP"/>
    </source>
</evidence>
<dbReference type="InterPro" id="IPR001304">
    <property type="entry name" value="C-type_lectin-like"/>
</dbReference>
<evidence type="ECO:0000259" key="5">
    <source>
        <dbReference type="PROSITE" id="PS50041"/>
    </source>
</evidence>
<accession>A0ABQ7SIR0</accession>
<comment type="subcellular location">
    <subcellularLocation>
        <location evidence="1">Secreted</location>
    </subcellularLocation>
</comment>
<evidence type="ECO:0000313" key="6">
    <source>
        <dbReference type="EMBL" id="KAH0617223.1"/>
    </source>
</evidence>
<dbReference type="EMBL" id="JAIPUX010005290">
    <property type="protein sequence ID" value="KAH0617223.1"/>
    <property type="molecule type" value="Genomic_DNA"/>
</dbReference>
<organism evidence="6 7">
    <name type="scientific">Phrynosoma platyrhinos</name>
    <name type="common">Desert horned lizard</name>
    <dbReference type="NCBI Taxonomy" id="52577"/>
    <lineage>
        <taxon>Eukaryota</taxon>
        <taxon>Metazoa</taxon>
        <taxon>Chordata</taxon>
        <taxon>Craniata</taxon>
        <taxon>Vertebrata</taxon>
        <taxon>Euteleostomi</taxon>
        <taxon>Lepidosauria</taxon>
        <taxon>Squamata</taxon>
        <taxon>Bifurcata</taxon>
        <taxon>Unidentata</taxon>
        <taxon>Episquamata</taxon>
        <taxon>Toxicofera</taxon>
        <taxon>Iguania</taxon>
        <taxon>Phrynosomatidae</taxon>
        <taxon>Phrynosomatinae</taxon>
        <taxon>Phrynosoma</taxon>
    </lineage>
</organism>
<dbReference type="PANTHER" id="PTHR22803">
    <property type="entry name" value="MANNOSE, PHOSPHOLIPASE, LECTIN RECEPTOR RELATED"/>
    <property type="match status" value="1"/>
</dbReference>
<dbReference type="InterPro" id="IPR050111">
    <property type="entry name" value="C-type_lectin/snaclec_domain"/>
</dbReference>
<keyword evidence="7" id="KW-1185">Reference proteome</keyword>
<evidence type="ECO:0000256" key="3">
    <source>
        <dbReference type="ARBA" id="ARBA00023157"/>
    </source>
</evidence>
<keyword evidence="2" id="KW-0964">Secreted</keyword>
<dbReference type="InterPro" id="IPR016187">
    <property type="entry name" value="CTDL_fold"/>
</dbReference>
<comment type="caution">
    <text evidence="6">The sequence shown here is derived from an EMBL/GenBank/DDBJ whole genome shotgun (WGS) entry which is preliminary data.</text>
</comment>
<evidence type="ECO:0000256" key="2">
    <source>
        <dbReference type="ARBA" id="ARBA00022525"/>
    </source>
</evidence>
<reference evidence="6 7" key="1">
    <citation type="journal article" date="2022" name="Gigascience">
        <title>A chromosome-level genome assembly and annotation of the desert horned lizard, Phrynosoma platyrhinos, provides insight into chromosomal rearrangements among reptiles.</title>
        <authorList>
            <person name="Koochekian N."/>
            <person name="Ascanio A."/>
            <person name="Farleigh K."/>
            <person name="Card D.C."/>
            <person name="Schield D.R."/>
            <person name="Castoe T.A."/>
            <person name="Jezkova T."/>
        </authorList>
    </citation>
    <scope>NUCLEOTIDE SEQUENCE [LARGE SCALE GENOMIC DNA]</scope>
    <source>
        <strain evidence="6">NK-2021</strain>
    </source>
</reference>
<feature type="signal peptide" evidence="4">
    <location>
        <begin position="1"/>
        <end position="35"/>
    </location>
</feature>
<evidence type="ECO:0000313" key="7">
    <source>
        <dbReference type="Proteomes" id="UP000826234"/>
    </source>
</evidence>
<dbReference type="SUPFAM" id="SSF56436">
    <property type="entry name" value="C-type lectin-like"/>
    <property type="match status" value="1"/>
</dbReference>
<sequence>MPRWRGNGKMRDQTSFSLILCGFFLLSLFLKEAESCRRGWLVYQGFCYGLFNDMKTWADAEVDCHSMGAHLASIHSTAESSKVAEYVSAYSRGNKNVWIGMHIDATVSPPLCL</sequence>
<dbReference type="Pfam" id="PF00059">
    <property type="entry name" value="Lectin_C"/>
    <property type="match status" value="1"/>
</dbReference>
<protein>
    <recommendedName>
        <fullName evidence="5">C-type lectin domain-containing protein</fullName>
    </recommendedName>
</protein>
<keyword evidence="3" id="KW-1015">Disulfide bond</keyword>
<feature type="domain" description="C-type lectin" evidence="5">
    <location>
        <begin position="43"/>
        <end position="102"/>
    </location>
</feature>
<dbReference type="InterPro" id="IPR016186">
    <property type="entry name" value="C-type_lectin-like/link_sf"/>
</dbReference>
<dbReference type="PROSITE" id="PS50041">
    <property type="entry name" value="C_TYPE_LECTIN_2"/>
    <property type="match status" value="1"/>
</dbReference>
<evidence type="ECO:0000256" key="1">
    <source>
        <dbReference type="ARBA" id="ARBA00004613"/>
    </source>
</evidence>
<dbReference type="Proteomes" id="UP000826234">
    <property type="component" value="Unassembled WGS sequence"/>
</dbReference>
<dbReference type="Gene3D" id="3.10.100.10">
    <property type="entry name" value="Mannose-Binding Protein A, subunit A"/>
    <property type="match status" value="1"/>
</dbReference>
<feature type="chain" id="PRO_5045284810" description="C-type lectin domain-containing protein" evidence="4">
    <location>
        <begin position="36"/>
        <end position="113"/>
    </location>
</feature>
<gene>
    <name evidence="6" type="ORF">JD844_029083</name>
</gene>
<proteinExistence type="predicted"/>